<organism evidence="2">
    <name type="scientific">Tanacetum cinerariifolium</name>
    <name type="common">Dalmatian daisy</name>
    <name type="synonym">Chrysanthemum cinerariifolium</name>
    <dbReference type="NCBI Taxonomy" id="118510"/>
    <lineage>
        <taxon>Eukaryota</taxon>
        <taxon>Viridiplantae</taxon>
        <taxon>Streptophyta</taxon>
        <taxon>Embryophyta</taxon>
        <taxon>Tracheophyta</taxon>
        <taxon>Spermatophyta</taxon>
        <taxon>Magnoliopsida</taxon>
        <taxon>eudicotyledons</taxon>
        <taxon>Gunneridae</taxon>
        <taxon>Pentapetalae</taxon>
        <taxon>asterids</taxon>
        <taxon>campanulids</taxon>
        <taxon>Asterales</taxon>
        <taxon>Asteraceae</taxon>
        <taxon>Asteroideae</taxon>
        <taxon>Anthemideae</taxon>
        <taxon>Anthemidinae</taxon>
        <taxon>Tanacetum</taxon>
    </lineage>
</organism>
<feature type="region of interest" description="Disordered" evidence="1">
    <location>
        <begin position="89"/>
        <end position="111"/>
    </location>
</feature>
<gene>
    <name evidence="2" type="ORF">Tci_354089</name>
</gene>
<feature type="region of interest" description="Disordered" evidence="1">
    <location>
        <begin position="159"/>
        <end position="245"/>
    </location>
</feature>
<sequence length="420" mass="46956">MEFEAGYSFSAAPAVAGCSNPTATTKRSKRSTETEVVVTVSGETLREAGDMSLKVDQVTPHFRLIDWVYYCRVARRHVDPNRLKTTPVEEVEPVKPKRKYTRRSKPTKKNDNEFVEPWSIEKEIALCKAFVAKSEDSVEGNGKKAAGFWREVAEHFHEEMGEDKRSYDSVQMPKFYKSKKSSSKKSRTSENTSQGNSDSAHIGVNLNDKAADSDDVEAQEVPAPMGRDRAKKKGSSSGARSETSIAGDPSLVDALLSKFTMAATPFFTQRKESSSEYLRIKERELKLEERKCQENYSFTEQVNSIQQLLAYCLIIGTEVDIGEIIYSDHMTKLLNKSRDKNFGFLHGILSNSNFTKDPYKLTNIELTAHMIDVNNQKDSVSPLPLAAKPKKGKYQTVTPTLPKSQGLEVLGALSKKSVKN</sequence>
<dbReference type="AlphaFoldDB" id="A0A699HB90"/>
<accession>A0A699HB90</accession>
<reference evidence="2" key="1">
    <citation type="journal article" date="2019" name="Sci. Rep.">
        <title>Draft genome of Tanacetum cinerariifolium, the natural source of mosquito coil.</title>
        <authorList>
            <person name="Yamashiro T."/>
            <person name="Shiraishi A."/>
            <person name="Satake H."/>
            <person name="Nakayama K."/>
        </authorList>
    </citation>
    <scope>NUCLEOTIDE SEQUENCE</scope>
</reference>
<feature type="compositionally biased region" description="Polar residues" evidence="1">
    <location>
        <begin position="189"/>
        <end position="199"/>
    </location>
</feature>
<proteinExistence type="predicted"/>
<evidence type="ECO:0000313" key="2">
    <source>
        <dbReference type="EMBL" id="GEX82114.1"/>
    </source>
</evidence>
<evidence type="ECO:0000256" key="1">
    <source>
        <dbReference type="SAM" id="MobiDB-lite"/>
    </source>
</evidence>
<name>A0A699HB90_TANCI</name>
<comment type="caution">
    <text evidence="2">The sequence shown here is derived from an EMBL/GenBank/DDBJ whole genome shotgun (WGS) entry which is preliminary data.</text>
</comment>
<feature type="compositionally biased region" description="Basic residues" evidence="1">
    <location>
        <begin position="176"/>
        <end position="186"/>
    </location>
</feature>
<feature type="compositionally biased region" description="Basic residues" evidence="1">
    <location>
        <begin position="96"/>
        <end position="107"/>
    </location>
</feature>
<dbReference type="EMBL" id="BKCJ010132321">
    <property type="protein sequence ID" value="GEX82114.1"/>
    <property type="molecule type" value="Genomic_DNA"/>
</dbReference>
<protein>
    <recommendedName>
        <fullName evidence="3">No apical meristem-associated C-terminal domain-containing protein</fullName>
    </recommendedName>
</protein>
<dbReference type="PANTHER" id="PTHR45023">
    <property type="match status" value="1"/>
</dbReference>
<dbReference type="PANTHER" id="PTHR45023:SF14">
    <property type="entry name" value="GLUTATHIONE TRANSFERASE"/>
    <property type="match status" value="1"/>
</dbReference>
<evidence type="ECO:0008006" key="3">
    <source>
        <dbReference type="Google" id="ProtNLM"/>
    </source>
</evidence>